<dbReference type="Pfam" id="PF07250">
    <property type="entry name" value="Glyoxal_oxid_N"/>
    <property type="match status" value="1"/>
</dbReference>
<dbReference type="InterPro" id="IPR015202">
    <property type="entry name" value="GO-like_E_set"/>
</dbReference>
<feature type="domain" description="Glyoxal oxidase N-terminal" evidence="3">
    <location>
        <begin position="81"/>
        <end position="445"/>
    </location>
</feature>
<dbReference type="InterPro" id="IPR011043">
    <property type="entry name" value="Gal_Oxase/kelch_b-propeller"/>
</dbReference>
<evidence type="ECO:0000259" key="4">
    <source>
        <dbReference type="Pfam" id="PF09118"/>
    </source>
</evidence>
<dbReference type="Gene3D" id="2.60.40.10">
    <property type="entry name" value="Immunoglobulins"/>
    <property type="match status" value="1"/>
</dbReference>
<keyword evidence="6" id="KW-1185">Reference proteome</keyword>
<dbReference type="OrthoDB" id="2019572at2759"/>
<dbReference type="AlphaFoldDB" id="A0A397TB04"/>
<dbReference type="Pfam" id="PF09118">
    <property type="entry name" value="GO-like_E_set"/>
    <property type="match status" value="1"/>
</dbReference>
<evidence type="ECO:0000259" key="3">
    <source>
        <dbReference type="Pfam" id="PF07250"/>
    </source>
</evidence>
<dbReference type="SUPFAM" id="SSF50965">
    <property type="entry name" value="Galactose oxidase, central domain"/>
    <property type="match status" value="1"/>
</dbReference>
<proteinExistence type="predicted"/>
<accession>A0A397TB04</accession>
<evidence type="ECO:0000313" key="5">
    <source>
        <dbReference type="EMBL" id="RIA95453.1"/>
    </source>
</evidence>
<comment type="caution">
    <text evidence="5">The sequence shown here is derived from an EMBL/GenBank/DDBJ whole genome shotgun (WGS) entry which is preliminary data.</text>
</comment>
<reference evidence="5 6" key="1">
    <citation type="submission" date="2018-06" db="EMBL/GenBank/DDBJ databases">
        <title>Comparative genomics reveals the genomic features of Rhizophagus irregularis, R. cerebriforme, R. diaphanum and Gigaspora rosea, and their symbiotic lifestyle signature.</title>
        <authorList>
            <person name="Morin E."/>
            <person name="San Clemente H."/>
            <person name="Chen E.C.H."/>
            <person name="De La Providencia I."/>
            <person name="Hainaut M."/>
            <person name="Kuo A."/>
            <person name="Kohler A."/>
            <person name="Murat C."/>
            <person name="Tang N."/>
            <person name="Roy S."/>
            <person name="Loubradou J."/>
            <person name="Henrissat B."/>
            <person name="Grigoriev I.V."/>
            <person name="Corradi N."/>
            <person name="Roux C."/>
            <person name="Martin F.M."/>
        </authorList>
    </citation>
    <scope>NUCLEOTIDE SEQUENCE [LARGE SCALE GENOMIC DNA]</scope>
    <source>
        <strain evidence="5 6">DAOM 227022</strain>
    </source>
</reference>
<dbReference type="STRING" id="658196.A0A397TB04"/>
<dbReference type="SUPFAM" id="SSF81296">
    <property type="entry name" value="E set domains"/>
    <property type="match status" value="1"/>
</dbReference>
<dbReference type="InterPro" id="IPR014756">
    <property type="entry name" value="Ig_E-set"/>
</dbReference>
<keyword evidence="1 2" id="KW-0732">Signal</keyword>
<organism evidence="5 6">
    <name type="scientific">Glomus cerebriforme</name>
    <dbReference type="NCBI Taxonomy" id="658196"/>
    <lineage>
        <taxon>Eukaryota</taxon>
        <taxon>Fungi</taxon>
        <taxon>Fungi incertae sedis</taxon>
        <taxon>Mucoromycota</taxon>
        <taxon>Glomeromycotina</taxon>
        <taxon>Glomeromycetes</taxon>
        <taxon>Glomerales</taxon>
        <taxon>Glomeraceae</taxon>
        <taxon>Glomus</taxon>
    </lineage>
</organism>
<dbReference type="EMBL" id="QKYT01000061">
    <property type="protein sequence ID" value="RIA95453.1"/>
    <property type="molecule type" value="Genomic_DNA"/>
</dbReference>
<feature type="domain" description="Galactose oxidase-like Early set" evidence="4">
    <location>
        <begin position="452"/>
        <end position="556"/>
    </location>
</feature>
<feature type="chain" id="PRO_5017257787" evidence="2">
    <location>
        <begin position="29"/>
        <end position="564"/>
    </location>
</feature>
<name>A0A397TB04_9GLOM</name>
<evidence type="ECO:0000256" key="1">
    <source>
        <dbReference type="ARBA" id="ARBA00022729"/>
    </source>
</evidence>
<dbReference type="PANTHER" id="PTHR32208">
    <property type="entry name" value="SECRETED PROTEIN-RELATED"/>
    <property type="match status" value="1"/>
</dbReference>
<dbReference type="PANTHER" id="PTHR32208:SF21">
    <property type="entry name" value="LOW QUALITY PROTEIN: ALDEHYDE OXIDASE GLOX-LIKE"/>
    <property type="match status" value="1"/>
</dbReference>
<dbReference type="Gene3D" id="2.130.10.80">
    <property type="entry name" value="Galactose oxidase/kelch, beta-propeller"/>
    <property type="match status" value="1"/>
</dbReference>
<dbReference type="Proteomes" id="UP000265703">
    <property type="component" value="Unassembled WGS sequence"/>
</dbReference>
<dbReference type="InterPro" id="IPR013783">
    <property type="entry name" value="Ig-like_fold"/>
</dbReference>
<sequence>MKHFKIRLPIISALFALAIALLSNEIDAAVIQKRALAPLNQYPGSFQQVGNSGIAAMHIVVTAPTKIVIIDKVEDNPLKQKDGRVAVSVEYDIQTNQKRILSLRTNTFCSAGAFLGNGTLVHSGGAEDIADHKFDAGFESIRLFEPCGNGSCDWVEDPKGLSSKRWYTTMTTLSDGRVMILGGSKKPLGKSTPADNNPTYEFFPKDQNAKAMPFTFLEETVPYNLYPSAHVLPGPASQTFLFVFSNTDSIVWDWVSNTIVKRLPRLPGPPRLYPLSGTSVMLPLRPEENYAPQILICGGVAKQDPNQVADNSCGRINLSDLNTAQWEVEEFGGIPRNMPDVVILADGKTLFLNGAGKGISGYNSNKVLAADNPVFTPLLYDDRAPAGQRFTRLADSKIPRMYHSVATLIPDGRVFVTGSNPNSNVKTNVTKYPTEYRVEMFSPPYLQMGLKRPTITSISSITTLNQGAINVKYNSVVPVSVTVDDPNAVFSAALVHYGFVTHAVHMSQRYVACSVQNVTSFANGAFTMNVIMPPNGNIIVPGRNYLYINNNGVPGTTAVEVMLS</sequence>
<gene>
    <name evidence="5" type="ORF">C1645_757609</name>
</gene>
<evidence type="ECO:0000313" key="6">
    <source>
        <dbReference type="Proteomes" id="UP000265703"/>
    </source>
</evidence>
<evidence type="ECO:0000256" key="2">
    <source>
        <dbReference type="SAM" id="SignalP"/>
    </source>
</evidence>
<dbReference type="InterPro" id="IPR009880">
    <property type="entry name" value="Glyoxal_oxidase_N"/>
</dbReference>
<dbReference type="InterPro" id="IPR037293">
    <property type="entry name" value="Gal_Oxidase_central_sf"/>
</dbReference>
<feature type="signal peptide" evidence="2">
    <location>
        <begin position="1"/>
        <end position="28"/>
    </location>
</feature>
<protein>
    <submittedName>
        <fullName evidence="5">Copper radical oxidase</fullName>
    </submittedName>
</protein>